<keyword evidence="7" id="KW-1278">Translocase</keyword>
<name>A0A101J8J8_9ACTN</name>
<evidence type="ECO:0000256" key="11">
    <source>
        <dbReference type="SAM" id="Phobius"/>
    </source>
</evidence>
<reference evidence="15" key="1">
    <citation type="submission" date="2015-10" db="EMBL/GenBank/DDBJ databases">
        <authorList>
            <person name="Ju K.-S."/>
            <person name="Doroghazi J.R."/>
            <person name="Metcalf W.W."/>
        </authorList>
    </citation>
    <scope>NUCLEOTIDE SEQUENCE [LARGE SCALE GENOMIC DNA]</scope>
    <source>
        <strain evidence="15">NRRL 3151</strain>
    </source>
</reference>
<dbReference type="PRINTS" id="PR00120">
    <property type="entry name" value="HATPASE"/>
</dbReference>
<dbReference type="PROSITE" id="PS00154">
    <property type="entry name" value="ATPASE_E1_E2"/>
    <property type="match status" value="1"/>
</dbReference>
<dbReference type="Pfam" id="PF08282">
    <property type="entry name" value="Hydrolase_3"/>
    <property type="match status" value="1"/>
</dbReference>
<dbReference type="Proteomes" id="UP000053923">
    <property type="component" value="Unassembled WGS sequence"/>
</dbReference>
<keyword evidence="3" id="KW-1003">Cell membrane</keyword>
<evidence type="ECO:0000256" key="8">
    <source>
        <dbReference type="ARBA" id="ARBA00022989"/>
    </source>
</evidence>
<dbReference type="AlphaFoldDB" id="A0A101J8J8"/>
<dbReference type="PANTHER" id="PTHR43294">
    <property type="entry name" value="SODIUM/POTASSIUM-TRANSPORTING ATPASE SUBUNIT ALPHA"/>
    <property type="match status" value="1"/>
</dbReference>
<dbReference type="SUPFAM" id="SSF81665">
    <property type="entry name" value="Calcium ATPase, transmembrane domain M"/>
    <property type="match status" value="1"/>
</dbReference>
<evidence type="ECO:0000256" key="7">
    <source>
        <dbReference type="ARBA" id="ARBA00022967"/>
    </source>
</evidence>
<dbReference type="InterPro" id="IPR023299">
    <property type="entry name" value="ATPase_P-typ_cyto_dom_N"/>
</dbReference>
<dbReference type="InterPro" id="IPR059000">
    <property type="entry name" value="ATPase_P-type_domA"/>
</dbReference>
<feature type="transmembrane region" description="Helical" evidence="11">
    <location>
        <begin position="44"/>
        <end position="63"/>
    </location>
</feature>
<dbReference type="InterPro" id="IPR006068">
    <property type="entry name" value="ATPase_P-typ_cation-transptr_C"/>
</dbReference>
<evidence type="ECO:0000256" key="3">
    <source>
        <dbReference type="ARBA" id="ARBA00022475"/>
    </source>
</evidence>
<dbReference type="SUPFAM" id="SSF81660">
    <property type="entry name" value="Metal cation-transporting ATPase, ATP-binding domain N"/>
    <property type="match status" value="1"/>
</dbReference>
<comment type="similarity">
    <text evidence="2">Belongs to the cation transport ATPase (P-type) (TC 3.A.3) family. Type IIA subfamily.</text>
</comment>
<dbReference type="SUPFAM" id="SSF56784">
    <property type="entry name" value="HAD-like"/>
    <property type="match status" value="1"/>
</dbReference>
<evidence type="ECO:0000256" key="6">
    <source>
        <dbReference type="ARBA" id="ARBA00022840"/>
    </source>
</evidence>
<dbReference type="SUPFAM" id="SSF81653">
    <property type="entry name" value="Calcium ATPase, transduction domain A"/>
    <property type="match status" value="1"/>
</dbReference>
<protein>
    <submittedName>
        <fullName evidence="14">Cation-transporting ATPase</fullName>
    </submittedName>
</protein>
<organism evidence="14 15">
    <name type="scientific">Streptomyces regalis</name>
    <dbReference type="NCBI Taxonomy" id="68262"/>
    <lineage>
        <taxon>Bacteria</taxon>
        <taxon>Bacillati</taxon>
        <taxon>Actinomycetota</taxon>
        <taxon>Actinomycetes</taxon>
        <taxon>Kitasatosporales</taxon>
        <taxon>Streptomycetaceae</taxon>
        <taxon>Streptomyces</taxon>
    </lineage>
</organism>
<dbReference type="FunFam" id="3.40.50.1000:FF:000083">
    <property type="entry name" value="Sodium/potassium-transporting ATPase subunit alpha"/>
    <property type="match status" value="1"/>
</dbReference>
<accession>A0A101J8J8</accession>
<dbReference type="InterPro" id="IPR023298">
    <property type="entry name" value="ATPase_P-typ_TM_dom_sf"/>
</dbReference>
<gene>
    <name evidence="14" type="ORF">ADL12_42865</name>
</gene>
<dbReference type="SFLD" id="SFLDG00002">
    <property type="entry name" value="C1.7:_P-type_atpase_like"/>
    <property type="match status" value="1"/>
</dbReference>
<evidence type="ECO:0000256" key="9">
    <source>
        <dbReference type="ARBA" id="ARBA00023136"/>
    </source>
</evidence>
<evidence type="ECO:0000313" key="15">
    <source>
        <dbReference type="Proteomes" id="UP000053923"/>
    </source>
</evidence>
<feature type="transmembrane region" description="Helical" evidence="11">
    <location>
        <begin position="837"/>
        <end position="855"/>
    </location>
</feature>
<dbReference type="PRINTS" id="PR00119">
    <property type="entry name" value="CATATPASE"/>
</dbReference>
<dbReference type="Gene3D" id="3.40.50.1000">
    <property type="entry name" value="HAD superfamily/HAD-like"/>
    <property type="match status" value="1"/>
</dbReference>
<dbReference type="GO" id="GO:0005524">
    <property type="term" value="F:ATP binding"/>
    <property type="evidence" value="ECO:0007669"/>
    <property type="project" value="UniProtKB-KW"/>
</dbReference>
<dbReference type="NCBIfam" id="TIGR01494">
    <property type="entry name" value="ATPase_P-type"/>
    <property type="match status" value="2"/>
</dbReference>
<evidence type="ECO:0000256" key="2">
    <source>
        <dbReference type="ARBA" id="ARBA00005675"/>
    </source>
</evidence>
<keyword evidence="6" id="KW-0067">ATP-binding</keyword>
<sequence>MPRAGRRAVWRQLGAQFTDLFAVVLIVAAGITFLAYWLEEPRDIGTFQLAVAILGVVVLNAAIGFTQEYSAERTAQALAAMVPHTCRVLRGGERLELPARELVPGDVMVLEAGDAVSADGRVIEAHELAVNNAPLTGESNAVGRTADPVAAGPALEARNCVFMGTDVVAGSGRAVVFAAGVTTEFGRIYRLAAAAPRQKTPLQHQVASMARRVAGAALAIGALMFAVRLPTGESLVTLFVFALGVMVALVPEGLPATLSVSLAIGVRRMARRHALIKQLLAVEALGSTTVVCTDKTGTLTQAEMTVTSVWAGGVTHPVTGVGYAPSGEVADAAPVRELLRVAGLCCNARLVPPSGPREHWRVLGDTTEGALLVVAAKAGLDVDAEEAAAPRVTEFPFDSVRKLMTTVHKGGAGYQACVKGAPGELLARCTDVEWAGRRGPLTDQDRAAVVAAGDALASQGLRVLAVARRELDGARPAQDEAESALTLLGLVGMLDPPRPEVTDAVAACRRAGIRIVMVTGDHPLTGEAVARRVGIVRRPDPVVVTGARLDAMDDEALDALIAEPSELLLCRVSPEHKMRVVTAFQRRGEVVAVTGDGANDAPALKHADIGVAMGASGTDVAREAASMVLLDDSFASIAAAVRLGRSVYQNIRKFLVYVFSSNIGELGPILAATFAGFPLVPISAVQILAIDLGSDVMPALALGAERPEPDVMDRPPRSRRERLFSPAVVGRILFLGGIQALGVCAVFFWHIHSSGIPFDDFTEDNPVYREAVTLAQGGIVLSQFFVSLAVRTDRQSILRVGLLSNPALLAAGGFGVTLMAAISYLPPLQAVFNTAPLDATDWAVLAGLGTLPLLADEARKAWLRRSADRRKGAPR</sequence>
<evidence type="ECO:0000256" key="4">
    <source>
        <dbReference type="ARBA" id="ARBA00022692"/>
    </source>
</evidence>
<feature type="transmembrane region" description="Helical" evidence="11">
    <location>
        <begin position="20"/>
        <end position="38"/>
    </location>
</feature>
<keyword evidence="5" id="KW-0547">Nucleotide-binding</keyword>
<dbReference type="Pfam" id="PF13246">
    <property type="entry name" value="Cation_ATPase"/>
    <property type="match status" value="1"/>
</dbReference>
<feature type="transmembrane region" description="Helical" evidence="11">
    <location>
        <begin position="209"/>
        <end position="229"/>
    </location>
</feature>
<feature type="transmembrane region" description="Helical" evidence="11">
    <location>
        <begin position="771"/>
        <end position="790"/>
    </location>
</feature>
<dbReference type="SFLD" id="SFLDS00003">
    <property type="entry name" value="Haloacid_Dehalogenase"/>
    <property type="match status" value="1"/>
</dbReference>
<dbReference type="InterPro" id="IPR050510">
    <property type="entry name" value="Cation_transp_ATPase_P-type"/>
</dbReference>
<feature type="domain" description="Cation-transporting P-type ATPase C-terminal" evidence="13">
    <location>
        <begin position="680"/>
        <end position="861"/>
    </location>
</feature>
<evidence type="ECO:0000259" key="12">
    <source>
        <dbReference type="Pfam" id="PF00122"/>
    </source>
</evidence>
<dbReference type="GO" id="GO:0016887">
    <property type="term" value="F:ATP hydrolysis activity"/>
    <property type="evidence" value="ECO:0007669"/>
    <property type="project" value="InterPro"/>
</dbReference>
<feature type="transmembrane region" description="Helical" evidence="11">
    <location>
        <begin position="683"/>
        <end position="702"/>
    </location>
</feature>
<dbReference type="InterPro" id="IPR001757">
    <property type="entry name" value="P_typ_ATPase"/>
</dbReference>
<dbReference type="Gene3D" id="2.70.150.10">
    <property type="entry name" value="Calcium-transporting ATPase, cytoplasmic transduction domain A"/>
    <property type="match status" value="1"/>
</dbReference>
<evidence type="ECO:0000259" key="13">
    <source>
        <dbReference type="Pfam" id="PF00689"/>
    </source>
</evidence>
<keyword evidence="9 11" id="KW-0472">Membrane</keyword>
<proteinExistence type="inferred from homology"/>
<feature type="transmembrane region" description="Helical" evidence="11">
    <location>
        <begin position="802"/>
        <end position="825"/>
    </location>
</feature>
<keyword evidence="15" id="KW-1185">Reference proteome</keyword>
<keyword evidence="8 11" id="KW-1133">Transmembrane helix</keyword>
<feature type="transmembrane region" description="Helical" evidence="11">
    <location>
        <begin position="235"/>
        <end position="264"/>
    </location>
</feature>
<keyword evidence="4 11" id="KW-0812">Transmembrane</keyword>
<dbReference type="Pfam" id="PF00689">
    <property type="entry name" value="Cation_ATPase_C"/>
    <property type="match status" value="1"/>
</dbReference>
<dbReference type="InterPro" id="IPR023214">
    <property type="entry name" value="HAD_sf"/>
</dbReference>
<feature type="domain" description="P-type ATPase A" evidence="12">
    <location>
        <begin position="81"/>
        <end position="192"/>
    </location>
</feature>
<dbReference type="Gene3D" id="3.40.1110.10">
    <property type="entry name" value="Calcium-transporting ATPase, cytoplasmic domain N"/>
    <property type="match status" value="1"/>
</dbReference>
<dbReference type="InterPro" id="IPR036412">
    <property type="entry name" value="HAD-like_sf"/>
</dbReference>
<dbReference type="SFLD" id="SFLDF00027">
    <property type="entry name" value="p-type_atpase"/>
    <property type="match status" value="1"/>
</dbReference>
<comment type="caution">
    <text evidence="14">The sequence shown here is derived from an EMBL/GenBank/DDBJ whole genome shotgun (WGS) entry which is preliminary data.</text>
</comment>
<dbReference type="GO" id="GO:0005886">
    <property type="term" value="C:plasma membrane"/>
    <property type="evidence" value="ECO:0007669"/>
    <property type="project" value="UniProtKB-SubCell"/>
</dbReference>
<dbReference type="InterPro" id="IPR018303">
    <property type="entry name" value="ATPase_P-typ_P_site"/>
</dbReference>
<dbReference type="PANTHER" id="PTHR43294:SF21">
    <property type="entry name" value="CATION TRANSPORTING ATPASE"/>
    <property type="match status" value="1"/>
</dbReference>
<dbReference type="InterPro" id="IPR044492">
    <property type="entry name" value="P_typ_ATPase_HD_dom"/>
</dbReference>
<evidence type="ECO:0000256" key="10">
    <source>
        <dbReference type="ARBA" id="ARBA00049360"/>
    </source>
</evidence>
<dbReference type="EMBL" id="LLZG01000399">
    <property type="protein sequence ID" value="KUL22243.1"/>
    <property type="molecule type" value="Genomic_DNA"/>
</dbReference>
<comment type="catalytic activity">
    <reaction evidence="10">
        <text>ATP + H2O = ADP + phosphate + H(+)</text>
        <dbReference type="Rhea" id="RHEA:13065"/>
        <dbReference type="ChEBI" id="CHEBI:15377"/>
        <dbReference type="ChEBI" id="CHEBI:15378"/>
        <dbReference type="ChEBI" id="CHEBI:30616"/>
        <dbReference type="ChEBI" id="CHEBI:43474"/>
        <dbReference type="ChEBI" id="CHEBI:456216"/>
    </reaction>
</comment>
<dbReference type="InterPro" id="IPR008250">
    <property type="entry name" value="ATPase_P-typ_transduc_dom_A_sf"/>
</dbReference>
<dbReference type="Pfam" id="PF00122">
    <property type="entry name" value="E1-E2_ATPase"/>
    <property type="match status" value="1"/>
</dbReference>
<comment type="subcellular location">
    <subcellularLocation>
        <location evidence="1">Cell membrane</location>
        <topology evidence="1">Multi-pass membrane protein</topology>
    </subcellularLocation>
</comment>
<evidence type="ECO:0000256" key="5">
    <source>
        <dbReference type="ARBA" id="ARBA00022741"/>
    </source>
</evidence>
<evidence type="ECO:0000256" key="1">
    <source>
        <dbReference type="ARBA" id="ARBA00004651"/>
    </source>
</evidence>
<feature type="transmembrane region" description="Helical" evidence="11">
    <location>
        <begin position="723"/>
        <end position="751"/>
    </location>
</feature>
<evidence type="ECO:0000313" key="14">
    <source>
        <dbReference type="EMBL" id="KUL22243.1"/>
    </source>
</evidence>
<dbReference type="Gene3D" id="1.20.1110.10">
    <property type="entry name" value="Calcium-transporting ATPase, transmembrane domain"/>
    <property type="match status" value="1"/>
</dbReference>
<feature type="transmembrane region" description="Helical" evidence="11">
    <location>
        <begin position="654"/>
        <end position="677"/>
    </location>
</feature>